<feature type="chain" id="PRO_5021815996" description="Lipoprotein" evidence="2">
    <location>
        <begin position="29"/>
        <end position="488"/>
    </location>
</feature>
<keyword evidence="2" id="KW-0732">Signal</keyword>
<reference evidence="3 4" key="1">
    <citation type="submission" date="2019-07" db="EMBL/GenBank/DDBJ databases">
        <title>Whole genome shotgun sequence of Adhaeribacter aerolatus NBRC 106133.</title>
        <authorList>
            <person name="Hosoyama A."/>
            <person name="Uohara A."/>
            <person name="Ohji S."/>
            <person name="Ichikawa N."/>
        </authorList>
    </citation>
    <scope>NUCLEOTIDE SEQUENCE [LARGE SCALE GENOMIC DNA]</scope>
    <source>
        <strain evidence="3 4">NBRC 106133</strain>
    </source>
</reference>
<protein>
    <recommendedName>
        <fullName evidence="5">Lipoprotein</fullName>
    </recommendedName>
</protein>
<feature type="region of interest" description="Disordered" evidence="1">
    <location>
        <begin position="230"/>
        <end position="488"/>
    </location>
</feature>
<gene>
    <name evidence="3" type="ORF">AAE02nite_09780</name>
</gene>
<accession>A0A512AUC6</accession>
<feature type="compositionally biased region" description="Gly residues" evidence="1">
    <location>
        <begin position="469"/>
        <end position="488"/>
    </location>
</feature>
<comment type="caution">
    <text evidence="3">The sequence shown here is derived from an EMBL/GenBank/DDBJ whole genome shotgun (WGS) entry which is preliminary data.</text>
</comment>
<dbReference type="AlphaFoldDB" id="A0A512AUC6"/>
<keyword evidence="4" id="KW-1185">Reference proteome</keyword>
<proteinExistence type="predicted"/>
<feature type="compositionally biased region" description="Basic and acidic residues" evidence="1">
    <location>
        <begin position="381"/>
        <end position="397"/>
    </location>
</feature>
<dbReference type="EMBL" id="BJYS01000005">
    <property type="protein sequence ID" value="GEO03314.1"/>
    <property type="molecule type" value="Genomic_DNA"/>
</dbReference>
<dbReference type="Proteomes" id="UP000321532">
    <property type="component" value="Unassembled WGS sequence"/>
</dbReference>
<sequence length="488" mass="55012">MFQVYYIISKAMKNINKFLLIPAFAALAIGCSSPVAFQSSEYDDVYYASTDKTVIQDQVVASAATEVADEQMVVEENAVPNPEYSEKNSGTGYSSRDYANTEDYYSDDYLYSSRRYAPYRSGLSYYDLAYPDYSWYNRNSYMYGRSPFYDPFYSSYSYYDPFYSPYYDYGFRNPRIYTGLTVVIGRPYYGGFYGGYPYYAGYGGFNRGWYGGGGYNRYYANSGWYRNDTNNATKVQYGPRRDRSVVPDGNAGTNTGARPRGDAGRVAPGGGGGVVAPGDNRGGRPANADVRSTRARSAGNADTAPDVNGSRNTSPDMARPTDSPERATRVGRQSRSAENAENLVESPADRTVQPNLERERPARRSRVETNDYNFPDQPTRSVEERPSVRPQRRERSTEGYTPETTQPQQRREYEPQRMERQERVREPYQAPRQERTYEAPRRERTYEAPRYEAPRTYDQPSSRPSSGGSSSGSDGGSSSGGRGGRPRN</sequence>
<feature type="compositionally biased region" description="Basic and acidic residues" evidence="1">
    <location>
        <begin position="356"/>
        <end position="369"/>
    </location>
</feature>
<evidence type="ECO:0000256" key="1">
    <source>
        <dbReference type="SAM" id="MobiDB-lite"/>
    </source>
</evidence>
<feature type="signal peptide" evidence="2">
    <location>
        <begin position="1"/>
        <end position="28"/>
    </location>
</feature>
<evidence type="ECO:0000313" key="4">
    <source>
        <dbReference type="Proteomes" id="UP000321532"/>
    </source>
</evidence>
<name>A0A512AUC6_9BACT</name>
<organism evidence="3 4">
    <name type="scientific">Adhaeribacter aerolatus</name>
    <dbReference type="NCBI Taxonomy" id="670289"/>
    <lineage>
        <taxon>Bacteria</taxon>
        <taxon>Pseudomonadati</taxon>
        <taxon>Bacteroidota</taxon>
        <taxon>Cytophagia</taxon>
        <taxon>Cytophagales</taxon>
        <taxon>Hymenobacteraceae</taxon>
        <taxon>Adhaeribacter</taxon>
    </lineage>
</organism>
<evidence type="ECO:0008006" key="5">
    <source>
        <dbReference type="Google" id="ProtNLM"/>
    </source>
</evidence>
<evidence type="ECO:0000313" key="3">
    <source>
        <dbReference type="EMBL" id="GEO03314.1"/>
    </source>
</evidence>
<feature type="compositionally biased region" description="Polar residues" evidence="1">
    <location>
        <begin position="370"/>
        <end position="380"/>
    </location>
</feature>
<evidence type="ECO:0000256" key="2">
    <source>
        <dbReference type="SAM" id="SignalP"/>
    </source>
</evidence>
<feature type="compositionally biased region" description="Basic and acidic residues" evidence="1">
    <location>
        <begin position="409"/>
        <end position="455"/>
    </location>
</feature>